<keyword evidence="2" id="KW-1185">Reference proteome</keyword>
<dbReference type="OrthoDB" id="5452986at2"/>
<proteinExistence type="predicted"/>
<dbReference type="AlphaFoldDB" id="A0A2C8F4D1"/>
<protein>
    <submittedName>
        <fullName evidence="1">Uncharacterized protein</fullName>
    </submittedName>
</protein>
<gene>
    <name evidence="1" type="ORF">DPRO_0343</name>
</gene>
<sequence>MARRATYFFDVHRSTAPTIKVSGGYEYLSPESTSLPLSDLKGLVKAYDFIGYDVGLLSKEEAAFFEESNCVPDSSRKTAEKEPFTLITLETGEKIGFLRFPSLDEIDQIPTDATLNSLSDQIKKHKQSVNLLIGITDWGWKVEREFLARNPEHIPDILLGSGNGSGVTGRILADGRCIWYRTYNKGKTVIEVKLLAWPDRTKPFAWSEPEKIISQSIGLSDKYYDNPEVANFFK</sequence>
<dbReference type="KEGG" id="pprf:DPRO_0343"/>
<accession>A0A2C8F4D1</accession>
<name>A0A2C8F4D1_9BACT</name>
<organism evidence="1 2">
    <name type="scientific">Pseudodesulfovibrio profundus</name>
    <dbReference type="NCBI Taxonomy" id="57320"/>
    <lineage>
        <taxon>Bacteria</taxon>
        <taxon>Pseudomonadati</taxon>
        <taxon>Thermodesulfobacteriota</taxon>
        <taxon>Desulfovibrionia</taxon>
        <taxon>Desulfovibrionales</taxon>
        <taxon>Desulfovibrionaceae</taxon>
    </lineage>
</organism>
<dbReference type="Proteomes" id="UP000219215">
    <property type="component" value="Chromosome DPRO"/>
</dbReference>
<evidence type="ECO:0000313" key="1">
    <source>
        <dbReference type="EMBL" id="SOB57222.1"/>
    </source>
</evidence>
<dbReference type="EMBL" id="LT907975">
    <property type="protein sequence ID" value="SOB57222.1"/>
    <property type="molecule type" value="Genomic_DNA"/>
</dbReference>
<evidence type="ECO:0000313" key="2">
    <source>
        <dbReference type="Proteomes" id="UP000219215"/>
    </source>
</evidence>
<reference evidence="2" key="1">
    <citation type="submission" date="2017-09" db="EMBL/GenBank/DDBJ databases">
        <authorList>
            <person name="Regsiter A."/>
            <person name="William W."/>
        </authorList>
    </citation>
    <scope>NUCLEOTIDE SEQUENCE [LARGE SCALE GENOMIC DNA]</scope>
    <source>
        <strain evidence="2">500-1</strain>
    </source>
</reference>
<dbReference type="RefSeq" id="WP_097010521.1">
    <property type="nucleotide sequence ID" value="NZ_LT907975.1"/>
</dbReference>